<dbReference type="Pfam" id="PF13578">
    <property type="entry name" value="Methyltransf_24"/>
    <property type="match status" value="1"/>
</dbReference>
<gene>
    <name evidence="1" type="ORF">EV378_6187</name>
</gene>
<name>A0A4R1HIU7_PSEEN</name>
<accession>A0A4R1HIU7</accession>
<dbReference type="PANTHER" id="PTHR43167">
    <property type="entry name" value="PUTATIVE (AFU_ORTHOLOGUE AFUA_6G01830)-RELATED"/>
    <property type="match status" value="1"/>
</dbReference>
<proteinExistence type="predicted"/>
<dbReference type="Gene3D" id="3.40.50.150">
    <property type="entry name" value="Vaccinia Virus protein VP39"/>
    <property type="match status" value="1"/>
</dbReference>
<comment type="caution">
    <text evidence="1">The sequence shown here is derived from an EMBL/GenBank/DDBJ whole genome shotgun (WGS) entry which is preliminary data.</text>
</comment>
<dbReference type="GO" id="GO:0008168">
    <property type="term" value="F:methyltransferase activity"/>
    <property type="evidence" value="ECO:0007669"/>
    <property type="project" value="UniProtKB-KW"/>
</dbReference>
<reference evidence="1 2" key="1">
    <citation type="submission" date="2019-03" db="EMBL/GenBank/DDBJ databases">
        <title>Sequencing the genomes of 1000 actinobacteria strains.</title>
        <authorList>
            <person name="Klenk H.-P."/>
        </authorList>
    </citation>
    <scope>NUCLEOTIDE SEQUENCE [LARGE SCALE GENOMIC DNA]</scope>
    <source>
        <strain evidence="1 2">DSM 44969</strain>
    </source>
</reference>
<keyword evidence="1" id="KW-0489">Methyltransferase</keyword>
<evidence type="ECO:0000313" key="2">
    <source>
        <dbReference type="Proteomes" id="UP000295560"/>
    </source>
</evidence>
<evidence type="ECO:0000313" key="1">
    <source>
        <dbReference type="EMBL" id="TCK22187.1"/>
    </source>
</evidence>
<sequence>MTAPTPDVFSMLDPRSTAVLERLYAEARDQAPPDVPGAEDAADRAGAEALIEAQIRAFDDQFLSLDRDQAAYCYLQARATGARTVVEFGTSLGLSTIWLAAAVRDNGGGTVIGTERVRAKAERARTHLQEAGLDQYVDIRLGDARETLRGLDGPVDLLLNDGFPDAALDVHRLVAPAMRAGAVVITDNVGLMPEQYAAYLAWLRDPANGFVSVQVPFHGGTEISVRTT</sequence>
<dbReference type="PANTHER" id="PTHR43167:SF1">
    <property type="entry name" value="PUTATIVE (AFU_ORTHOLOGUE AFUA_6G01830)-RELATED"/>
    <property type="match status" value="1"/>
</dbReference>
<dbReference type="AlphaFoldDB" id="A0A4R1HIU7"/>
<dbReference type="CDD" id="cd02440">
    <property type="entry name" value="AdoMet_MTases"/>
    <property type="match status" value="1"/>
</dbReference>
<dbReference type="SUPFAM" id="SSF53335">
    <property type="entry name" value="S-adenosyl-L-methionine-dependent methyltransferases"/>
    <property type="match status" value="1"/>
</dbReference>
<dbReference type="EMBL" id="SMFZ01000002">
    <property type="protein sequence ID" value="TCK22187.1"/>
    <property type="molecule type" value="Genomic_DNA"/>
</dbReference>
<keyword evidence="1" id="KW-0808">Transferase</keyword>
<dbReference type="RefSeq" id="WP_207908910.1">
    <property type="nucleotide sequence ID" value="NZ_SMFZ01000002.1"/>
</dbReference>
<dbReference type="GO" id="GO:0032259">
    <property type="term" value="P:methylation"/>
    <property type="evidence" value="ECO:0007669"/>
    <property type="project" value="UniProtKB-KW"/>
</dbReference>
<keyword evidence="2" id="KW-1185">Reference proteome</keyword>
<dbReference type="InterPro" id="IPR029063">
    <property type="entry name" value="SAM-dependent_MTases_sf"/>
</dbReference>
<organism evidence="1 2">
    <name type="scientific">Pseudonocardia endophytica</name>
    <dbReference type="NCBI Taxonomy" id="401976"/>
    <lineage>
        <taxon>Bacteria</taxon>
        <taxon>Bacillati</taxon>
        <taxon>Actinomycetota</taxon>
        <taxon>Actinomycetes</taxon>
        <taxon>Pseudonocardiales</taxon>
        <taxon>Pseudonocardiaceae</taxon>
        <taxon>Pseudonocardia</taxon>
    </lineage>
</organism>
<protein>
    <submittedName>
        <fullName evidence="1">Putative O-methyltransferase YrrM</fullName>
    </submittedName>
</protein>
<dbReference type="Proteomes" id="UP000295560">
    <property type="component" value="Unassembled WGS sequence"/>
</dbReference>